<dbReference type="PIRSF" id="PIRSF006241">
    <property type="entry name" value="HyI"/>
    <property type="match status" value="1"/>
</dbReference>
<dbReference type="RefSeq" id="WP_183501745.1">
    <property type="nucleotide sequence ID" value="NZ_BSPG01000020.1"/>
</dbReference>
<dbReference type="FunFam" id="3.20.20.150:FF:000007">
    <property type="entry name" value="Hydroxypyruvate isomerase"/>
    <property type="match status" value="1"/>
</dbReference>
<reference evidence="5" key="4">
    <citation type="submission" date="2023-01" db="EMBL/GenBank/DDBJ databases">
        <title>Draft genome sequence of Methylobacterium brachythecii strain NBRC 107710.</title>
        <authorList>
            <person name="Sun Q."/>
            <person name="Mori K."/>
        </authorList>
    </citation>
    <scope>NUCLEOTIDE SEQUENCE</scope>
    <source>
        <strain evidence="5">NBRC 107710</strain>
    </source>
</reference>
<organism evidence="6 7">
    <name type="scientific">Methylobacterium brachythecii</name>
    <dbReference type="NCBI Taxonomy" id="1176177"/>
    <lineage>
        <taxon>Bacteria</taxon>
        <taxon>Pseudomonadati</taxon>
        <taxon>Pseudomonadota</taxon>
        <taxon>Alphaproteobacteria</taxon>
        <taxon>Hyphomicrobiales</taxon>
        <taxon>Methylobacteriaceae</taxon>
        <taxon>Methylobacterium</taxon>
    </lineage>
</organism>
<dbReference type="InterPro" id="IPR026040">
    <property type="entry name" value="HyI-like"/>
</dbReference>
<protein>
    <submittedName>
        <fullName evidence="6">Hydroxypyruvate isomerase</fullName>
        <ecNumber evidence="6">5.3.1.22</ecNumber>
    </submittedName>
</protein>
<dbReference type="Gene3D" id="3.20.20.150">
    <property type="entry name" value="Divalent-metal-dependent TIM barrel enzymes"/>
    <property type="match status" value="1"/>
</dbReference>
<dbReference type="EC" id="5.3.1.22" evidence="6"/>
<dbReference type="Proteomes" id="UP001156881">
    <property type="component" value="Unassembled WGS sequence"/>
</dbReference>
<evidence type="ECO:0000313" key="5">
    <source>
        <dbReference type="EMBL" id="GLS45276.1"/>
    </source>
</evidence>
<dbReference type="Proteomes" id="UP000517759">
    <property type="component" value="Unassembled WGS sequence"/>
</dbReference>
<dbReference type="PANTHER" id="PTHR43489:SF6">
    <property type="entry name" value="HYDROXYPYRUVATE ISOMERASE-RELATED"/>
    <property type="match status" value="1"/>
</dbReference>
<evidence type="ECO:0000313" key="6">
    <source>
        <dbReference type="EMBL" id="MBB3900975.1"/>
    </source>
</evidence>
<evidence type="ECO:0000313" key="7">
    <source>
        <dbReference type="Proteomes" id="UP000517759"/>
    </source>
</evidence>
<keyword evidence="6" id="KW-0670">Pyruvate</keyword>
<dbReference type="SUPFAM" id="SSF51658">
    <property type="entry name" value="Xylose isomerase-like"/>
    <property type="match status" value="1"/>
</dbReference>
<proteinExistence type="inferred from homology"/>
<gene>
    <name evidence="5" type="ORF">GCM10007884_32650</name>
    <name evidence="6" type="ORF">GGR33_000455</name>
</gene>
<comment type="similarity">
    <text evidence="2">Belongs to the hyi family.</text>
</comment>
<evidence type="ECO:0000256" key="2">
    <source>
        <dbReference type="PIRNR" id="PIRNR006241"/>
    </source>
</evidence>
<dbReference type="NCBIfam" id="NF043033">
    <property type="entry name" value="OxoTetrIsom"/>
    <property type="match status" value="1"/>
</dbReference>
<dbReference type="InterPro" id="IPR053398">
    <property type="entry name" value="HPT_OtnI_isomerases"/>
</dbReference>
<feature type="domain" description="Xylose isomerase-like TIM barrel" evidence="4">
    <location>
        <begin position="21"/>
        <end position="255"/>
    </location>
</feature>
<dbReference type="InterPro" id="IPR013022">
    <property type="entry name" value="Xyl_isomerase-like_TIM-brl"/>
</dbReference>
<feature type="active site" description="Proton donor/acceptor" evidence="3">
    <location>
        <position position="143"/>
    </location>
</feature>
<keyword evidence="8" id="KW-1185">Reference proteome</keyword>
<dbReference type="GO" id="GO:0008903">
    <property type="term" value="F:hydroxypyruvate isomerase activity"/>
    <property type="evidence" value="ECO:0007669"/>
    <property type="project" value="UniProtKB-EC"/>
</dbReference>
<dbReference type="InterPro" id="IPR017643">
    <property type="entry name" value="Hydroxypyruvate_isomerase"/>
</dbReference>
<dbReference type="NCBIfam" id="TIGR03234">
    <property type="entry name" value="OH-pyruv-isom"/>
    <property type="match status" value="1"/>
</dbReference>
<dbReference type="AlphaFoldDB" id="A0A7W6AGE4"/>
<dbReference type="InterPro" id="IPR036237">
    <property type="entry name" value="Xyl_isomerase-like_sf"/>
</dbReference>
<evidence type="ECO:0000313" key="8">
    <source>
        <dbReference type="Proteomes" id="UP001156881"/>
    </source>
</evidence>
<evidence type="ECO:0000256" key="3">
    <source>
        <dbReference type="PIRSR" id="PIRSR006241-50"/>
    </source>
</evidence>
<dbReference type="GO" id="GO:0046487">
    <property type="term" value="P:glyoxylate metabolic process"/>
    <property type="evidence" value="ECO:0007669"/>
    <property type="project" value="TreeGrafter"/>
</dbReference>
<evidence type="ECO:0000256" key="1">
    <source>
        <dbReference type="ARBA" id="ARBA00023235"/>
    </source>
</evidence>
<dbReference type="Pfam" id="PF01261">
    <property type="entry name" value="AP_endonuc_2"/>
    <property type="match status" value="1"/>
</dbReference>
<evidence type="ECO:0000259" key="4">
    <source>
        <dbReference type="Pfam" id="PF01261"/>
    </source>
</evidence>
<dbReference type="EMBL" id="BSPG01000020">
    <property type="protein sequence ID" value="GLS45276.1"/>
    <property type="molecule type" value="Genomic_DNA"/>
</dbReference>
<dbReference type="InterPro" id="IPR050417">
    <property type="entry name" value="Sugar_Epim/Isomerase"/>
</dbReference>
<name>A0A7W6AGE4_9HYPH</name>
<comment type="caution">
    <text evidence="6">The sequence shown here is derived from an EMBL/GenBank/DDBJ whole genome shotgun (WGS) entry which is preliminary data.</text>
</comment>
<accession>A0A7W6AGE4</accession>
<dbReference type="EMBL" id="JACIDN010000001">
    <property type="protein sequence ID" value="MBB3900975.1"/>
    <property type="molecule type" value="Genomic_DNA"/>
</dbReference>
<keyword evidence="1 2" id="KW-0413">Isomerase</keyword>
<reference evidence="6 7" key="3">
    <citation type="submission" date="2020-08" db="EMBL/GenBank/DDBJ databases">
        <title>Genomic Encyclopedia of Type Strains, Phase IV (KMG-IV): sequencing the most valuable type-strain genomes for metagenomic binning, comparative biology and taxonomic classification.</title>
        <authorList>
            <person name="Goeker M."/>
        </authorList>
    </citation>
    <scope>NUCLEOTIDE SEQUENCE [LARGE SCALE GENOMIC DNA]</scope>
    <source>
        <strain evidence="6 7">DSM 24105</strain>
    </source>
</reference>
<feature type="active site" description="Proton donor/acceptor" evidence="3">
    <location>
        <position position="240"/>
    </location>
</feature>
<dbReference type="PANTHER" id="PTHR43489">
    <property type="entry name" value="ISOMERASE"/>
    <property type="match status" value="1"/>
</dbReference>
<reference evidence="8" key="2">
    <citation type="journal article" date="2019" name="Int. J. Syst. Evol. Microbiol.">
        <title>The Global Catalogue of Microorganisms (GCM) 10K type strain sequencing project: providing services to taxonomists for standard genome sequencing and annotation.</title>
        <authorList>
            <consortium name="The Broad Institute Genomics Platform"/>
            <consortium name="The Broad Institute Genome Sequencing Center for Infectious Disease"/>
            <person name="Wu L."/>
            <person name="Ma J."/>
        </authorList>
    </citation>
    <scope>NUCLEOTIDE SEQUENCE [LARGE SCALE GENOMIC DNA]</scope>
    <source>
        <strain evidence="8">NBRC 107710</strain>
    </source>
</reference>
<reference evidence="5" key="1">
    <citation type="journal article" date="2014" name="Int. J. Syst. Evol. Microbiol.">
        <title>Complete genome of a new Firmicutes species belonging to the dominant human colonic microbiota ('Ruminococcus bicirculans') reveals two chromosomes and a selective capacity to utilize plant glucans.</title>
        <authorList>
            <consortium name="NISC Comparative Sequencing Program"/>
            <person name="Wegmann U."/>
            <person name="Louis P."/>
            <person name="Goesmann A."/>
            <person name="Henrissat B."/>
            <person name="Duncan S.H."/>
            <person name="Flint H.J."/>
        </authorList>
    </citation>
    <scope>NUCLEOTIDE SEQUENCE</scope>
    <source>
        <strain evidence="5">NBRC 107710</strain>
    </source>
</reference>
<sequence>MPRFAANLSLLFTEHRFLDRFDRAAQAGFEAVEIQFPYETPKEAIAERLVRNGLTCVLHNLPPGDWDAGERGIAILPERVSEFREGVARAIDYAGMLGCPRLNCLAGLAPEGVSQARLRDTFVGNLAFAAAAFERAGIRLVIEAINTRDVPGFFLTGTAQALDLIAETGSANLSVQYDVYHMQLMGEDPGAVIEKHLGRIDHIQIADAPGRHEPGTAAIDFAGLFERLDRIGYDGWVGAEYLPAAGTQDGLAWFAPHRTKPAA</sequence>